<evidence type="ECO:0000313" key="2">
    <source>
        <dbReference type="Proteomes" id="UP000031656"/>
    </source>
</evidence>
<evidence type="ECO:0000313" key="1">
    <source>
        <dbReference type="EMBL" id="AHK70868.1"/>
    </source>
</evidence>
<name>A0A067Z316_GLUOY</name>
<evidence type="ECO:0008006" key="3">
    <source>
        <dbReference type="Google" id="ProtNLM"/>
    </source>
</evidence>
<gene>
    <name evidence="1" type="ORF">GLS_c09590</name>
</gene>
<protein>
    <recommendedName>
        <fullName evidence="3">Protein required for attachment to host cells</fullName>
    </recommendedName>
</protein>
<dbReference type="Gene3D" id="3.30.420.60">
    <property type="entry name" value="eRF1 domain 2"/>
    <property type="match status" value="1"/>
</dbReference>
<organism evidence="1 2">
    <name type="scientific">Gluconobacter oxydans DSM 3504</name>
    <dbReference type="NCBI Taxonomy" id="1288313"/>
    <lineage>
        <taxon>Bacteria</taxon>
        <taxon>Pseudomonadati</taxon>
        <taxon>Pseudomonadota</taxon>
        <taxon>Alphaproteobacteria</taxon>
        <taxon>Acetobacterales</taxon>
        <taxon>Acetobacteraceae</taxon>
        <taxon>Gluconobacter</taxon>
    </lineage>
</organism>
<dbReference type="EMBL" id="CP004373">
    <property type="protein sequence ID" value="AHK70868.1"/>
    <property type="molecule type" value="Genomic_DNA"/>
</dbReference>
<dbReference type="RefSeq" id="WP_011252444.1">
    <property type="nucleotide sequence ID" value="NZ_CP004373.1"/>
</dbReference>
<dbReference type="InterPro" id="IPR042226">
    <property type="entry name" value="eFR1_2_sf"/>
</dbReference>
<proteinExistence type="predicted"/>
<reference evidence="1 2" key="1">
    <citation type="journal article" date="2015" name="Appl. Microbiol. Biotechnol.">
        <title>The consequence of an additional NADH dehydrogenase paralog on the growth of Gluconobacter oxydans DSM3504.</title>
        <authorList>
            <person name="Kostner D."/>
            <person name="Luchterhand B."/>
            <person name="Junker A."/>
            <person name="Volland S."/>
            <person name="Daniel R."/>
            <person name="Buchs J."/>
            <person name="Liebl W."/>
            <person name="Ehrenreich A."/>
        </authorList>
    </citation>
    <scope>NUCLEOTIDE SEQUENCE [LARGE SCALE GENOMIC DNA]</scope>
    <source>
        <strain evidence="1">DSM 3504</strain>
    </source>
</reference>
<dbReference type="Proteomes" id="UP000031656">
    <property type="component" value="Chromosome"/>
</dbReference>
<dbReference type="Pfam" id="PF10116">
    <property type="entry name" value="Host_attach"/>
    <property type="match status" value="1"/>
</dbReference>
<dbReference type="HOGENOM" id="CLU_1978592_0_0_5"/>
<dbReference type="GeneID" id="56905191"/>
<dbReference type="AlphaFoldDB" id="A0A067Z316"/>
<accession>A0A067Z316</accession>
<dbReference type="InterPro" id="IPR019291">
    <property type="entry name" value="Host_attachment_protein"/>
</dbReference>
<dbReference type="KEGG" id="goy:GLS_c09590"/>
<sequence length="140" mass="15555">MATQDPVIYVVADGEKARFLRLEGAQLRTIASFDLHKGSNAETDVGSIKAPRENPHEQLKEHFTRDLAAHINKAAQNSDVEGILLVAPAQASHEIREHLDKPTAKKLFKTLVKDLVNTPDHDLLKHLDRPETGWPELASV</sequence>